<keyword evidence="2" id="KW-0732">Signal</keyword>
<dbReference type="Proteomes" id="UP000295741">
    <property type="component" value="Unassembled WGS sequence"/>
</dbReference>
<evidence type="ECO:0000313" key="4">
    <source>
        <dbReference type="EMBL" id="TDO27129.1"/>
    </source>
</evidence>
<keyword evidence="1" id="KW-0812">Transmembrane</keyword>
<keyword evidence="5" id="KW-1185">Reference proteome</keyword>
<evidence type="ECO:0000256" key="2">
    <source>
        <dbReference type="SAM" id="SignalP"/>
    </source>
</evidence>
<dbReference type="AlphaFoldDB" id="A0A4R6IWN7"/>
<dbReference type="Pfam" id="PF18935">
    <property type="entry name" value="DUF5683"/>
    <property type="match status" value="1"/>
</dbReference>
<reference evidence="4 5" key="1">
    <citation type="submission" date="2019-03" db="EMBL/GenBank/DDBJ databases">
        <title>Genomic Encyclopedia of Archaeal and Bacterial Type Strains, Phase II (KMG-II): from individual species to whole genera.</title>
        <authorList>
            <person name="Goeker M."/>
        </authorList>
    </citation>
    <scope>NUCLEOTIDE SEQUENCE [LARGE SCALE GENOMIC DNA]</scope>
    <source>
        <strain evidence="4 5">DSM 28323</strain>
    </source>
</reference>
<organism evidence="4 5">
    <name type="scientific">Sediminibacterium goheungense</name>
    <dbReference type="NCBI Taxonomy" id="1086393"/>
    <lineage>
        <taxon>Bacteria</taxon>
        <taxon>Pseudomonadati</taxon>
        <taxon>Bacteroidota</taxon>
        <taxon>Chitinophagia</taxon>
        <taxon>Chitinophagales</taxon>
        <taxon>Chitinophagaceae</taxon>
        <taxon>Sediminibacterium</taxon>
    </lineage>
</organism>
<evidence type="ECO:0000256" key="1">
    <source>
        <dbReference type="SAM" id="Phobius"/>
    </source>
</evidence>
<protein>
    <recommendedName>
        <fullName evidence="3">DUF5683 domain-containing protein</fullName>
    </recommendedName>
</protein>
<feature type="chain" id="PRO_5020830905" description="DUF5683 domain-containing protein" evidence="2">
    <location>
        <begin position="20"/>
        <end position="221"/>
    </location>
</feature>
<dbReference type="RefSeq" id="WP_133474991.1">
    <property type="nucleotide sequence ID" value="NZ_SNWP01000011.1"/>
</dbReference>
<feature type="transmembrane region" description="Helical" evidence="1">
    <location>
        <begin position="81"/>
        <end position="100"/>
    </location>
</feature>
<evidence type="ECO:0000259" key="3">
    <source>
        <dbReference type="Pfam" id="PF18935"/>
    </source>
</evidence>
<dbReference type="EMBL" id="SNWP01000011">
    <property type="protein sequence ID" value="TDO27129.1"/>
    <property type="molecule type" value="Genomic_DNA"/>
</dbReference>
<feature type="domain" description="DUF5683" evidence="3">
    <location>
        <begin position="59"/>
        <end position="211"/>
    </location>
</feature>
<accession>A0A4R6IWN7</accession>
<keyword evidence="1" id="KW-0472">Membrane</keyword>
<evidence type="ECO:0000313" key="5">
    <source>
        <dbReference type="Proteomes" id="UP000295741"/>
    </source>
</evidence>
<name>A0A4R6IWN7_9BACT</name>
<feature type="signal peptide" evidence="2">
    <location>
        <begin position="1"/>
        <end position="19"/>
    </location>
</feature>
<comment type="caution">
    <text evidence="4">The sequence shown here is derived from an EMBL/GenBank/DDBJ whole genome shotgun (WGS) entry which is preliminary data.</text>
</comment>
<feature type="transmembrane region" description="Helical" evidence="1">
    <location>
        <begin position="157"/>
        <end position="178"/>
    </location>
</feature>
<gene>
    <name evidence="4" type="ORF">BC659_2448</name>
</gene>
<dbReference type="OrthoDB" id="9813910at2"/>
<keyword evidence="1" id="KW-1133">Transmembrane helix</keyword>
<proteinExistence type="predicted"/>
<dbReference type="InterPro" id="IPR043738">
    <property type="entry name" value="DUF5683"/>
</dbReference>
<sequence length="221" mass="25132">MRVFRLFILSFALCTGALAVKAQSDKEQLAGTSMFNQAQDTTIIKKDSVDIPKKATKPHIPKIATRRALLPGWGQAYNKQYWKIPIVYGILAIPTITYFYNNSMYKKTKFAYEALFKAQAPGYDSTDYRLIDPQLKGLSITSMQSYRNAFRRDRDYSILWFIIAYGLQIADATVFAHLKHFDVSSDLSMQVTPTFNPVTRSPGFGLVMNIKSPPRKPVNIR</sequence>